<gene>
    <name evidence="2" type="ORF">PEV8663_04538</name>
</gene>
<keyword evidence="1" id="KW-1133">Transmembrane helix</keyword>
<feature type="transmembrane region" description="Helical" evidence="1">
    <location>
        <begin position="6"/>
        <end position="24"/>
    </location>
</feature>
<dbReference type="EMBL" id="FXYH01000028">
    <property type="protein sequence ID" value="SMX50214.1"/>
    <property type="molecule type" value="Genomic_DNA"/>
</dbReference>
<organism evidence="2 3">
    <name type="scientific">Pelagimonas varians</name>
    <dbReference type="NCBI Taxonomy" id="696760"/>
    <lineage>
        <taxon>Bacteria</taxon>
        <taxon>Pseudomonadati</taxon>
        <taxon>Pseudomonadota</taxon>
        <taxon>Alphaproteobacteria</taxon>
        <taxon>Rhodobacterales</taxon>
        <taxon>Roseobacteraceae</taxon>
        <taxon>Pelagimonas</taxon>
    </lineage>
</organism>
<keyword evidence="1" id="KW-0472">Membrane</keyword>
<evidence type="ECO:0000313" key="3">
    <source>
        <dbReference type="Proteomes" id="UP000220836"/>
    </source>
</evidence>
<evidence type="ECO:0000313" key="2">
    <source>
        <dbReference type="EMBL" id="SMX50214.1"/>
    </source>
</evidence>
<keyword evidence="3" id="KW-1185">Reference proteome</keyword>
<protein>
    <submittedName>
        <fullName evidence="2">Uncharacterized protein</fullName>
    </submittedName>
</protein>
<accession>A0A238L550</accession>
<evidence type="ECO:0000256" key="1">
    <source>
        <dbReference type="SAM" id="Phobius"/>
    </source>
</evidence>
<name>A0A238L550_9RHOB</name>
<reference evidence="2 3" key="1">
    <citation type="submission" date="2017-05" db="EMBL/GenBank/DDBJ databases">
        <authorList>
            <person name="Song R."/>
            <person name="Chenine A.L."/>
            <person name="Ruprecht R.M."/>
        </authorList>
    </citation>
    <scope>NUCLEOTIDE SEQUENCE [LARGE SCALE GENOMIC DNA]</scope>
    <source>
        <strain evidence="2 3">CECT 8663</strain>
    </source>
</reference>
<sequence length="149" mass="16945">MLKRFIYGIVVLIVLTSPVWFFVLKNEVTAFQLKAQLRNVSLPDSSKVISSSSRVYNSGNGDGCDYQVIVLVEHFDHPSIIHSSYLELFQAIFNEELRIFQTNNSAEWLATLPSQPSQFSIKPYIGDAHLFTVSAALFPRKVSPDFRCW</sequence>
<keyword evidence="1" id="KW-0812">Transmembrane</keyword>
<proteinExistence type="predicted"/>
<dbReference type="Proteomes" id="UP000220836">
    <property type="component" value="Unassembled WGS sequence"/>
</dbReference>
<dbReference type="AlphaFoldDB" id="A0A238L550"/>